<keyword evidence="9" id="KW-0539">Nucleus</keyword>
<feature type="compositionally biased region" description="Basic and acidic residues" evidence="10">
    <location>
        <begin position="130"/>
        <end position="161"/>
    </location>
</feature>
<dbReference type="GO" id="GO:0005730">
    <property type="term" value="C:nucleolus"/>
    <property type="evidence" value="ECO:0007669"/>
    <property type="project" value="UniProtKB-SubCell"/>
</dbReference>
<feature type="compositionally biased region" description="Polar residues" evidence="10">
    <location>
        <begin position="1"/>
        <end position="17"/>
    </location>
</feature>
<dbReference type="Proteomes" id="UP001056384">
    <property type="component" value="Chromosome 2"/>
</dbReference>
<dbReference type="EMBL" id="CP099419">
    <property type="protein sequence ID" value="USW49788.1"/>
    <property type="molecule type" value="Genomic_DNA"/>
</dbReference>
<evidence type="ECO:0000256" key="2">
    <source>
        <dbReference type="ARBA" id="ARBA00004604"/>
    </source>
</evidence>
<name>A0A9Q9EHZ0_9PEZI</name>
<dbReference type="InterPro" id="IPR037650">
    <property type="entry name" value="Loc1"/>
</dbReference>
<comment type="subcellular location">
    <subcellularLocation>
        <location evidence="2">Nucleus</location>
        <location evidence="2">Nucleolus</location>
    </subcellularLocation>
</comment>
<feature type="region of interest" description="Disordered" evidence="10">
    <location>
        <begin position="130"/>
        <end position="200"/>
    </location>
</feature>
<evidence type="ECO:0000256" key="9">
    <source>
        <dbReference type="ARBA" id="ARBA00023242"/>
    </source>
</evidence>
<keyword evidence="6" id="KW-0690">Ribosome biogenesis</keyword>
<feature type="compositionally biased region" description="Basic residues" evidence="10">
    <location>
        <begin position="189"/>
        <end position="200"/>
    </location>
</feature>
<keyword evidence="5" id="KW-0813">Transport</keyword>
<proteinExistence type="inferred from homology"/>
<dbReference type="PANTHER" id="PTHR28028">
    <property type="entry name" value="60S RIBOSOMAL SUBUNIT ASSEMBLY/EXPORT PROTEIN LOC1"/>
    <property type="match status" value="1"/>
</dbReference>
<feature type="compositionally biased region" description="Low complexity" evidence="10">
    <location>
        <begin position="20"/>
        <end position="33"/>
    </location>
</feature>
<keyword evidence="8" id="KW-0175">Coiled coil</keyword>
<evidence type="ECO:0000256" key="1">
    <source>
        <dbReference type="ARBA" id="ARBA00001977"/>
    </source>
</evidence>
<dbReference type="PANTHER" id="PTHR28028:SF1">
    <property type="entry name" value="60S RIBOSOMAL SUBUNIT ASSEMBLY_EXPORT PROTEIN LOC1"/>
    <property type="match status" value="1"/>
</dbReference>
<evidence type="ECO:0000256" key="6">
    <source>
        <dbReference type="ARBA" id="ARBA00022517"/>
    </source>
</evidence>
<accession>A0A9Q9EHZ0</accession>
<protein>
    <submittedName>
        <fullName evidence="11">60S ribosomal subunit assembly/export protein Loc1</fullName>
    </submittedName>
</protein>
<dbReference type="GO" id="GO:0008298">
    <property type="term" value="P:intracellular mRNA localization"/>
    <property type="evidence" value="ECO:0007669"/>
    <property type="project" value="TreeGrafter"/>
</dbReference>
<dbReference type="AlphaFoldDB" id="A0A9Q9EHZ0"/>
<comment type="similarity">
    <text evidence="3">Belongs to the LOC1 family.</text>
</comment>
<organism evidence="11 12">
    <name type="scientific">Septoria linicola</name>
    <dbReference type="NCBI Taxonomy" id="215465"/>
    <lineage>
        <taxon>Eukaryota</taxon>
        <taxon>Fungi</taxon>
        <taxon>Dikarya</taxon>
        <taxon>Ascomycota</taxon>
        <taxon>Pezizomycotina</taxon>
        <taxon>Dothideomycetes</taxon>
        <taxon>Dothideomycetidae</taxon>
        <taxon>Mycosphaerellales</taxon>
        <taxon>Mycosphaerellaceae</taxon>
        <taxon>Septoria</taxon>
    </lineage>
</organism>
<evidence type="ECO:0000313" key="11">
    <source>
        <dbReference type="EMBL" id="USW49788.1"/>
    </source>
</evidence>
<dbReference type="GO" id="GO:0051028">
    <property type="term" value="P:mRNA transport"/>
    <property type="evidence" value="ECO:0007669"/>
    <property type="project" value="UniProtKB-KW"/>
</dbReference>
<evidence type="ECO:0000256" key="5">
    <source>
        <dbReference type="ARBA" id="ARBA00022448"/>
    </source>
</evidence>
<sequence>MAPKQNRVTKPSNGPKRSTSKSASKPASSSAPSKSKKPSKPAPAVKTMKTKQGTTKSKLPPHKRYKESELKVPQLNGIIPAGVSKPPNQKKGKTFVDDKESMNTILAMVMAEKEGNLESKMMKARQLEEVREARRIEAEKRVAGKKSEMEERKANIKTEGKKSKRRRSDGDVDESSAKSSKKVDDGSKKGLKLRKRVSFG</sequence>
<dbReference type="GO" id="GO:0030687">
    <property type="term" value="C:preribosome, large subunit precursor"/>
    <property type="evidence" value="ECO:0007669"/>
    <property type="project" value="TreeGrafter"/>
</dbReference>
<evidence type="ECO:0000256" key="4">
    <source>
        <dbReference type="ARBA" id="ARBA00011339"/>
    </source>
</evidence>
<evidence type="ECO:0000256" key="7">
    <source>
        <dbReference type="ARBA" id="ARBA00022816"/>
    </source>
</evidence>
<reference evidence="11" key="1">
    <citation type="submission" date="2022-06" db="EMBL/GenBank/DDBJ databases">
        <title>Complete genome sequences of two strains of the flax pathogen Septoria linicola.</title>
        <authorList>
            <person name="Lapalu N."/>
            <person name="Simon A."/>
            <person name="Demenou B."/>
            <person name="Paumier D."/>
            <person name="Guillot M.-P."/>
            <person name="Gout L."/>
            <person name="Valade R."/>
        </authorList>
    </citation>
    <scope>NUCLEOTIDE SEQUENCE</scope>
    <source>
        <strain evidence="11">SE15195</strain>
    </source>
</reference>
<keyword evidence="7" id="KW-0509">mRNA transport</keyword>
<evidence type="ECO:0000256" key="3">
    <source>
        <dbReference type="ARBA" id="ARBA00008132"/>
    </source>
</evidence>
<keyword evidence="12" id="KW-1185">Reference proteome</keyword>
<gene>
    <name evidence="11" type="ORF">Slin15195_G031070</name>
</gene>
<dbReference type="GO" id="GO:0042273">
    <property type="term" value="P:ribosomal large subunit biogenesis"/>
    <property type="evidence" value="ECO:0007669"/>
    <property type="project" value="InterPro"/>
</dbReference>
<dbReference type="GO" id="GO:0003729">
    <property type="term" value="F:mRNA binding"/>
    <property type="evidence" value="ECO:0007669"/>
    <property type="project" value="InterPro"/>
</dbReference>
<feature type="region of interest" description="Disordered" evidence="10">
    <location>
        <begin position="1"/>
        <end position="98"/>
    </location>
</feature>
<comment type="subunit">
    <text evidence="4">Component of the 66S pre-ribosomal particle.</text>
</comment>
<evidence type="ECO:0000256" key="8">
    <source>
        <dbReference type="ARBA" id="ARBA00023054"/>
    </source>
</evidence>
<evidence type="ECO:0000313" key="12">
    <source>
        <dbReference type="Proteomes" id="UP001056384"/>
    </source>
</evidence>
<evidence type="ECO:0000256" key="10">
    <source>
        <dbReference type="SAM" id="MobiDB-lite"/>
    </source>
</evidence>
<dbReference type="OrthoDB" id="1743802at2759"/>
<comment type="function">
    <text evidence="1">Required for efficient assembly and nuclear export of the 60S ribosomal subunit.</text>
</comment>